<dbReference type="EMBL" id="CABEEZ010000156">
    <property type="protein sequence ID" value="VTR59116.1"/>
    <property type="molecule type" value="Genomic_DNA"/>
</dbReference>
<organism evidence="1">
    <name type="scientific">Serratia fonticola</name>
    <dbReference type="NCBI Taxonomy" id="47917"/>
    <lineage>
        <taxon>Bacteria</taxon>
        <taxon>Pseudomonadati</taxon>
        <taxon>Pseudomonadota</taxon>
        <taxon>Gammaproteobacteria</taxon>
        <taxon>Enterobacterales</taxon>
        <taxon>Yersiniaceae</taxon>
        <taxon>Serratia</taxon>
    </lineage>
</organism>
<sequence length="55" mass="5913">MHQYAPALLIINGKSSGNEEVRAAVNQLRNEGQTCMSASPGNWGMPLVTSKRLAN</sequence>
<name>A0A4U9WJ60_SERFO</name>
<accession>A0A4U9WJ60</accession>
<proteinExistence type="predicted"/>
<dbReference type="AlphaFoldDB" id="A0A4U9WJ60"/>
<keyword evidence="1" id="KW-0808">Transferase</keyword>
<keyword evidence="1" id="KW-0418">Kinase</keyword>
<dbReference type="GO" id="GO:0016301">
    <property type="term" value="F:kinase activity"/>
    <property type="evidence" value="ECO:0007669"/>
    <property type="project" value="UniProtKB-KW"/>
</dbReference>
<protein>
    <submittedName>
        <fullName evidence="1">Lipid kinase YegS</fullName>
    </submittedName>
</protein>
<evidence type="ECO:0000313" key="1">
    <source>
        <dbReference type="EMBL" id="VTR59116.1"/>
    </source>
</evidence>
<reference evidence="1" key="1">
    <citation type="submission" date="2019-05" db="EMBL/GenBank/DDBJ databases">
        <authorList>
            <consortium name="Pathogen Informatics"/>
        </authorList>
    </citation>
    <scope>NUCLEOTIDE SEQUENCE [LARGE SCALE GENOMIC DNA]</scope>
    <source>
        <strain evidence="1">NCTC12965</strain>
    </source>
</reference>
<gene>
    <name evidence="1" type="ORF">NCTC12965_07913</name>
</gene>